<reference evidence="9 10" key="1">
    <citation type="journal article" date="2021" name="BMC Biol.">
        <title>Horizontally acquired antibacterial genes associated with adaptive radiation of ladybird beetles.</title>
        <authorList>
            <person name="Li H.S."/>
            <person name="Tang X.F."/>
            <person name="Huang Y.H."/>
            <person name="Xu Z.Y."/>
            <person name="Chen M.L."/>
            <person name="Du X.Y."/>
            <person name="Qiu B.Y."/>
            <person name="Chen P.T."/>
            <person name="Zhang W."/>
            <person name="Slipinski A."/>
            <person name="Escalona H.E."/>
            <person name="Waterhouse R.M."/>
            <person name="Zwick A."/>
            <person name="Pang H."/>
        </authorList>
    </citation>
    <scope>NUCLEOTIDE SEQUENCE [LARGE SCALE GENOMIC DNA]</scope>
    <source>
        <strain evidence="9">SYSU2018</strain>
    </source>
</reference>
<evidence type="ECO:0000313" key="9">
    <source>
        <dbReference type="EMBL" id="KAL3274819.1"/>
    </source>
</evidence>
<evidence type="ECO:0000313" key="10">
    <source>
        <dbReference type="Proteomes" id="UP001516400"/>
    </source>
</evidence>
<keyword evidence="7" id="KW-0325">Glycoprotein</keyword>
<evidence type="ECO:0000256" key="8">
    <source>
        <dbReference type="SAM" id="Phobius"/>
    </source>
</evidence>
<keyword evidence="10" id="KW-1185">Reference proteome</keyword>
<dbReference type="PANTHER" id="PTHR42643:SF30">
    <property type="entry name" value="IONOTROPIC RECEPTOR 40A-RELATED"/>
    <property type="match status" value="1"/>
</dbReference>
<dbReference type="SUPFAM" id="SSF53850">
    <property type="entry name" value="Periplasmic binding protein-like II"/>
    <property type="match status" value="1"/>
</dbReference>
<evidence type="ECO:0000256" key="3">
    <source>
        <dbReference type="ARBA" id="ARBA00022692"/>
    </source>
</evidence>
<evidence type="ECO:0000256" key="7">
    <source>
        <dbReference type="ARBA" id="ARBA00023180"/>
    </source>
</evidence>
<dbReference type="AlphaFoldDB" id="A0ABD2N8Z9"/>
<proteinExistence type="predicted"/>
<evidence type="ECO:0000256" key="4">
    <source>
        <dbReference type="ARBA" id="ARBA00022989"/>
    </source>
</evidence>
<evidence type="ECO:0000256" key="1">
    <source>
        <dbReference type="ARBA" id="ARBA00004651"/>
    </source>
</evidence>
<keyword evidence="2" id="KW-1003">Cell membrane</keyword>
<gene>
    <name evidence="9" type="ORF">HHI36_019602</name>
</gene>
<accession>A0ABD2N8Z9</accession>
<keyword evidence="3 8" id="KW-0812">Transmembrane</keyword>
<dbReference type="PANTHER" id="PTHR42643">
    <property type="entry name" value="IONOTROPIC RECEPTOR 20A-RELATED"/>
    <property type="match status" value="1"/>
</dbReference>
<keyword evidence="4 8" id="KW-1133">Transmembrane helix</keyword>
<dbReference type="EMBL" id="JABFTP020000083">
    <property type="protein sequence ID" value="KAL3274819.1"/>
    <property type="molecule type" value="Genomic_DNA"/>
</dbReference>
<dbReference type="GO" id="GO:0005886">
    <property type="term" value="C:plasma membrane"/>
    <property type="evidence" value="ECO:0007669"/>
    <property type="project" value="UniProtKB-SubCell"/>
</dbReference>
<keyword evidence="6" id="KW-0675">Receptor</keyword>
<name>A0ABD2N8Z9_9CUCU</name>
<evidence type="ECO:0000256" key="2">
    <source>
        <dbReference type="ARBA" id="ARBA00022475"/>
    </source>
</evidence>
<comment type="subcellular location">
    <subcellularLocation>
        <location evidence="1">Cell membrane</location>
        <topology evidence="1">Multi-pass membrane protein</topology>
    </subcellularLocation>
</comment>
<evidence type="ECO:0000256" key="5">
    <source>
        <dbReference type="ARBA" id="ARBA00023136"/>
    </source>
</evidence>
<dbReference type="InterPro" id="IPR052192">
    <property type="entry name" value="Insect_Ionotropic_Sensory_Rcpt"/>
</dbReference>
<feature type="transmembrane region" description="Helical" evidence="8">
    <location>
        <begin position="148"/>
        <end position="168"/>
    </location>
</feature>
<protein>
    <submittedName>
        <fullName evidence="9">Uncharacterized protein</fullName>
    </submittedName>
</protein>
<keyword evidence="5 8" id="KW-0472">Membrane</keyword>
<evidence type="ECO:0000256" key="6">
    <source>
        <dbReference type="ARBA" id="ARBA00023170"/>
    </source>
</evidence>
<comment type="caution">
    <text evidence="9">The sequence shown here is derived from an EMBL/GenBank/DDBJ whole genome shotgun (WGS) entry which is preliminary data.</text>
</comment>
<dbReference type="Proteomes" id="UP001516400">
    <property type="component" value="Unassembled WGS sequence"/>
</dbReference>
<sequence length="180" mass="21118">MESVEQLTENNFYIGYEAPRIKYWLKQSSELLNYPDKYYMSCNSSNIECILRMKSHRNIALVSIERGVINLERANFAEPPLEKMNVHLLTAYFSAFFSKGFPLFPLINRMLQYLIETGFVMKICEKYDKLLRSNDEPLIVRSLSLQHMVAPLFVWIVGIFLSVAVFSYEKNKYKRTSTNN</sequence>
<organism evidence="9 10">
    <name type="scientific">Cryptolaemus montrouzieri</name>
    <dbReference type="NCBI Taxonomy" id="559131"/>
    <lineage>
        <taxon>Eukaryota</taxon>
        <taxon>Metazoa</taxon>
        <taxon>Ecdysozoa</taxon>
        <taxon>Arthropoda</taxon>
        <taxon>Hexapoda</taxon>
        <taxon>Insecta</taxon>
        <taxon>Pterygota</taxon>
        <taxon>Neoptera</taxon>
        <taxon>Endopterygota</taxon>
        <taxon>Coleoptera</taxon>
        <taxon>Polyphaga</taxon>
        <taxon>Cucujiformia</taxon>
        <taxon>Coccinelloidea</taxon>
        <taxon>Coccinellidae</taxon>
        <taxon>Scymninae</taxon>
        <taxon>Scymnini</taxon>
        <taxon>Cryptolaemus</taxon>
    </lineage>
</organism>